<evidence type="ECO:0000256" key="9">
    <source>
        <dbReference type="ARBA" id="ARBA00023010"/>
    </source>
</evidence>
<comment type="similarity">
    <text evidence="2">Belongs to the YajC family.</text>
</comment>
<dbReference type="PRINTS" id="PR01853">
    <property type="entry name" value="YAJCTRNLCASE"/>
</dbReference>
<evidence type="ECO:0000256" key="4">
    <source>
        <dbReference type="ARBA" id="ARBA00022448"/>
    </source>
</evidence>
<dbReference type="AlphaFoldDB" id="A0A4Z0W8Z4"/>
<organism evidence="13 14">
    <name type="scientific">Natronospirillum operosum</name>
    <dbReference type="NCBI Taxonomy" id="2759953"/>
    <lineage>
        <taxon>Bacteria</taxon>
        <taxon>Pseudomonadati</taxon>
        <taxon>Pseudomonadota</taxon>
        <taxon>Gammaproteobacteria</taxon>
        <taxon>Oceanospirillales</taxon>
        <taxon>Natronospirillaceae</taxon>
        <taxon>Natronospirillum</taxon>
    </lineage>
</organism>
<evidence type="ECO:0000256" key="7">
    <source>
        <dbReference type="ARBA" id="ARBA00022927"/>
    </source>
</evidence>
<comment type="caution">
    <text evidence="13">The sequence shown here is derived from an EMBL/GenBank/DDBJ whole genome shotgun (WGS) entry which is preliminary data.</text>
</comment>
<dbReference type="SMART" id="SM01323">
    <property type="entry name" value="YajC"/>
    <property type="match status" value="1"/>
</dbReference>
<accession>A0A4Z0W8Z4</accession>
<keyword evidence="8 11" id="KW-1133">Transmembrane helix</keyword>
<keyword evidence="9" id="KW-0811">Translocation</keyword>
<evidence type="ECO:0000313" key="13">
    <source>
        <dbReference type="EMBL" id="TGG90408.1"/>
    </source>
</evidence>
<sequence>MKALSLLLLSLGVTVPASALAAGGPSPIPSFIMLGLFVLIFYFMLWRPQSKRQKEHRALMESLSKGDEVVTVGGVAGKITKVTDDFIVLEAAEGVELKIQRSSVSATLVKGTLKQL</sequence>
<dbReference type="RefSeq" id="WP_135484823.1">
    <property type="nucleotide sequence ID" value="NZ_SRMF01000013.1"/>
</dbReference>
<feature type="transmembrane region" description="Helical" evidence="11">
    <location>
        <begin position="31"/>
        <end position="47"/>
    </location>
</feature>
<keyword evidence="6 11" id="KW-0812">Transmembrane</keyword>
<evidence type="ECO:0000256" key="10">
    <source>
        <dbReference type="ARBA" id="ARBA00023136"/>
    </source>
</evidence>
<dbReference type="GO" id="GO:0015031">
    <property type="term" value="P:protein transport"/>
    <property type="evidence" value="ECO:0007669"/>
    <property type="project" value="UniProtKB-KW"/>
</dbReference>
<dbReference type="NCBIfam" id="TIGR00739">
    <property type="entry name" value="yajC"/>
    <property type="match status" value="1"/>
</dbReference>
<reference evidence="13 14" key="1">
    <citation type="submission" date="2019-04" db="EMBL/GenBank/DDBJ databases">
        <title>Natronospirillum operosus gen. nov., sp. nov., a haloalkaliphilic satellite isolated from decaying biomass of laboratory culture of cyanobacterium Geitlerinema sp. and proposal of Natronospirillaceae fam. nov. and Saccharospirillaceae fam. nov.</title>
        <authorList>
            <person name="Kevbrin V."/>
            <person name="Boltyanskaya Y."/>
            <person name="Koziaeva V."/>
            <person name="Grouzdev D.S."/>
            <person name="Park M."/>
            <person name="Cho J."/>
        </authorList>
    </citation>
    <scope>NUCLEOTIDE SEQUENCE [LARGE SCALE GENOMIC DNA]</scope>
    <source>
        <strain evidence="13 14">G-116</strain>
    </source>
</reference>
<dbReference type="GO" id="GO:0005886">
    <property type="term" value="C:plasma membrane"/>
    <property type="evidence" value="ECO:0007669"/>
    <property type="project" value="UniProtKB-SubCell"/>
</dbReference>
<evidence type="ECO:0000256" key="2">
    <source>
        <dbReference type="ARBA" id="ARBA00006742"/>
    </source>
</evidence>
<keyword evidence="4" id="KW-0813">Transport</keyword>
<name>A0A4Z0W8Z4_9GAMM</name>
<dbReference type="InterPro" id="IPR003849">
    <property type="entry name" value="Preprotein_translocase_YajC"/>
</dbReference>
<dbReference type="EMBL" id="SRMF01000013">
    <property type="protein sequence ID" value="TGG90408.1"/>
    <property type="molecule type" value="Genomic_DNA"/>
</dbReference>
<dbReference type="PANTHER" id="PTHR33909:SF1">
    <property type="entry name" value="SEC TRANSLOCON ACCESSORY COMPLEX SUBUNIT YAJC"/>
    <property type="match status" value="1"/>
</dbReference>
<evidence type="ECO:0000256" key="11">
    <source>
        <dbReference type="SAM" id="Phobius"/>
    </source>
</evidence>
<keyword evidence="10 11" id="KW-0472">Membrane</keyword>
<dbReference type="PANTHER" id="PTHR33909">
    <property type="entry name" value="SEC TRANSLOCON ACCESSORY COMPLEX SUBUNIT YAJC"/>
    <property type="match status" value="1"/>
</dbReference>
<proteinExistence type="inferred from homology"/>
<feature type="signal peptide" evidence="12">
    <location>
        <begin position="1"/>
        <end position="21"/>
    </location>
</feature>
<evidence type="ECO:0000256" key="3">
    <source>
        <dbReference type="ARBA" id="ARBA00014962"/>
    </source>
</evidence>
<gene>
    <name evidence="13" type="primary">yajC</name>
    <name evidence="13" type="ORF">E4656_18590</name>
</gene>
<dbReference type="OrthoDB" id="9811406at2"/>
<feature type="chain" id="PRO_5021317421" description="Sec translocon accessory complex subunit YajC" evidence="12">
    <location>
        <begin position="22"/>
        <end position="116"/>
    </location>
</feature>
<keyword evidence="14" id="KW-1185">Reference proteome</keyword>
<keyword evidence="7" id="KW-0653">Protein transport</keyword>
<dbReference type="Pfam" id="PF02699">
    <property type="entry name" value="YajC"/>
    <property type="match status" value="1"/>
</dbReference>
<evidence type="ECO:0000256" key="1">
    <source>
        <dbReference type="ARBA" id="ARBA00004162"/>
    </source>
</evidence>
<evidence type="ECO:0000313" key="14">
    <source>
        <dbReference type="Proteomes" id="UP000297475"/>
    </source>
</evidence>
<dbReference type="Proteomes" id="UP000297475">
    <property type="component" value="Unassembled WGS sequence"/>
</dbReference>
<keyword evidence="5" id="KW-1003">Cell membrane</keyword>
<comment type="subcellular location">
    <subcellularLocation>
        <location evidence="1">Cell membrane</location>
        <topology evidence="1">Single-pass membrane protein</topology>
    </subcellularLocation>
</comment>
<evidence type="ECO:0000256" key="6">
    <source>
        <dbReference type="ARBA" id="ARBA00022692"/>
    </source>
</evidence>
<evidence type="ECO:0000256" key="12">
    <source>
        <dbReference type="SAM" id="SignalP"/>
    </source>
</evidence>
<evidence type="ECO:0000256" key="8">
    <source>
        <dbReference type="ARBA" id="ARBA00022989"/>
    </source>
</evidence>
<protein>
    <recommendedName>
        <fullName evidence="3">Sec translocon accessory complex subunit YajC</fullName>
    </recommendedName>
</protein>
<evidence type="ECO:0000256" key="5">
    <source>
        <dbReference type="ARBA" id="ARBA00022475"/>
    </source>
</evidence>
<keyword evidence="12" id="KW-0732">Signal</keyword>